<dbReference type="PANTHER" id="PTHR34801:SF6">
    <property type="entry name" value="SLL1620 PROTEIN"/>
    <property type="match status" value="1"/>
</dbReference>
<dbReference type="PROSITE" id="PS51257">
    <property type="entry name" value="PROKAR_LIPOPROTEIN"/>
    <property type="match status" value="1"/>
</dbReference>
<proteinExistence type="predicted"/>
<dbReference type="EMBL" id="CP000527">
    <property type="protein sequence ID" value="ABM27687.1"/>
    <property type="molecule type" value="Genomic_DNA"/>
</dbReference>
<dbReference type="PIRSF" id="PIRSF026426">
    <property type="entry name" value="DUF1499"/>
    <property type="match status" value="1"/>
</dbReference>
<dbReference type="Proteomes" id="UP000009173">
    <property type="component" value="Chromosome"/>
</dbReference>
<accession>A0A0H3A6J4</accession>
<dbReference type="InterPro" id="IPR010865">
    <property type="entry name" value="DUF1499"/>
</dbReference>
<name>A0A0H3A6J4_NITV4</name>
<dbReference type="PANTHER" id="PTHR34801">
    <property type="entry name" value="EXPRESSED PROTEIN"/>
    <property type="match status" value="1"/>
</dbReference>
<dbReference type="AlphaFoldDB" id="A0A0H3A6J4"/>
<protein>
    <recommendedName>
        <fullName evidence="4">Lipoprotein</fullName>
    </recommendedName>
</protein>
<dbReference type="Pfam" id="PF07386">
    <property type="entry name" value="DUF1499"/>
    <property type="match status" value="1"/>
</dbReference>
<evidence type="ECO:0000313" key="3">
    <source>
        <dbReference type="Proteomes" id="UP000009173"/>
    </source>
</evidence>
<gene>
    <name evidence="2" type="ordered locus">Dvul_0664</name>
</gene>
<feature type="chain" id="PRO_5002604269" description="Lipoprotein" evidence="1">
    <location>
        <begin position="22"/>
        <end position="168"/>
    </location>
</feature>
<organism evidence="2 3">
    <name type="scientific">Nitratidesulfovibrio vulgaris (strain DP4)</name>
    <name type="common">Desulfovibrio vulgaris</name>
    <dbReference type="NCBI Taxonomy" id="391774"/>
    <lineage>
        <taxon>Bacteria</taxon>
        <taxon>Pseudomonadati</taxon>
        <taxon>Thermodesulfobacteriota</taxon>
        <taxon>Desulfovibrionia</taxon>
        <taxon>Desulfovibrionales</taxon>
        <taxon>Desulfovibrionaceae</taxon>
        <taxon>Nitratidesulfovibrio</taxon>
    </lineage>
</organism>
<sequence length="168" mass="17790" precursor="true">MRYAILLIAGTCLGIAACSFAAKPSGDTAMERPASSVASCSDREGTVPALLPPCPSSPKCVSSIAGCAPEGRTVPAFVGDVPGVIPEALTDAVLQLPGCTIETRTPARVHALCRSRVFGFIDDLDLAAEQDSTLVHVRSSARLGWWDFGVNRARVERLHALYGQRVQR</sequence>
<dbReference type="HOGENOM" id="CLU_1583870_0_0_7"/>
<reference evidence="3" key="1">
    <citation type="journal article" date="2009" name="Environ. Microbiol.">
        <title>Contribution of mobile genetic elements to Desulfovibrio vulgaris genome plasticity.</title>
        <authorList>
            <person name="Walker C.B."/>
            <person name="Stolyar S."/>
            <person name="Chivian D."/>
            <person name="Pinel N."/>
            <person name="Gabster J.A."/>
            <person name="Dehal P.S."/>
            <person name="He Z."/>
            <person name="Yang Z.K."/>
            <person name="Yen H.C."/>
            <person name="Zhou J."/>
            <person name="Wall J.D."/>
            <person name="Hazen T.C."/>
            <person name="Arkin A.P."/>
            <person name="Stahl D.A."/>
        </authorList>
    </citation>
    <scope>NUCLEOTIDE SEQUENCE [LARGE SCALE GENOMIC DNA]</scope>
    <source>
        <strain evidence="3">DP4</strain>
    </source>
</reference>
<dbReference type="KEGG" id="dvl:Dvul_0664"/>
<evidence type="ECO:0008006" key="4">
    <source>
        <dbReference type="Google" id="ProtNLM"/>
    </source>
</evidence>
<keyword evidence="1" id="KW-0732">Signal</keyword>
<feature type="signal peptide" evidence="1">
    <location>
        <begin position="1"/>
        <end position="21"/>
    </location>
</feature>
<dbReference type="RefSeq" id="WP_010939853.1">
    <property type="nucleotide sequence ID" value="NC_008751.1"/>
</dbReference>
<evidence type="ECO:0000256" key="1">
    <source>
        <dbReference type="SAM" id="SignalP"/>
    </source>
</evidence>
<evidence type="ECO:0000313" key="2">
    <source>
        <dbReference type="EMBL" id="ABM27687.1"/>
    </source>
</evidence>